<dbReference type="InterPro" id="IPR009097">
    <property type="entry name" value="Cyclic_Pdiesterase"/>
</dbReference>
<protein>
    <recommendedName>
        <fullName evidence="3">Phosphoesterase HXTX domain-containing protein</fullName>
    </recommendedName>
</protein>
<sequence>MQDIANSYRKRYDPNYALIPPHLTLRTPFELTDLEAAEVVSTLRDYAKNASPITLRIKKFSSFAPVNNVIYMKVEPNEDIMALK</sequence>
<evidence type="ECO:0008006" key="3">
    <source>
        <dbReference type="Google" id="ProtNLM"/>
    </source>
</evidence>
<organism evidence="1 2">
    <name type="scientific">Bacillus safensis</name>
    <dbReference type="NCBI Taxonomy" id="561879"/>
    <lineage>
        <taxon>Bacteria</taxon>
        <taxon>Bacillati</taxon>
        <taxon>Bacillota</taxon>
        <taxon>Bacilli</taxon>
        <taxon>Bacillales</taxon>
        <taxon>Bacillaceae</taxon>
        <taxon>Bacillus</taxon>
    </lineage>
</organism>
<proteinExistence type="predicted"/>
<dbReference type="Pfam" id="PF13563">
    <property type="entry name" value="2_5_RNA_ligase2"/>
    <property type="match status" value="1"/>
</dbReference>
<dbReference type="InterPro" id="IPR050580">
    <property type="entry name" value="2H_phosphoesterase_YjcG-like"/>
</dbReference>
<dbReference type="AlphaFoldDB" id="A0A5S9MAJ9"/>
<gene>
    <name evidence="1" type="ORF">BsIDN1_21940</name>
</gene>
<dbReference type="Gene3D" id="3.90.1140.10">
    <property type="entry name" value="Cyclic phosphodiesterase"/>
    <property type="match status" value="1"/>
</dbReference>
<reference evidence="1 2" key="1">
    <citation type="submission" date="2019-12" db="EMBL/GenBank/DDBJ databases">
        <title>Full genome sequence of a Bacillus safensis strain isolated from commercially available natto in Indonesia.</title>
        <authorList>
            <person name="Yoshida M."/>
            <person name="Uomi M."/>
            <person name="Waturangi D."/>
            <person name="Ekaputri J.J."/>
            <person name="Setiamarga D.H.E."/>
        </authorList>
    </citation>
    <scope>NUCLEOTIDE SEQUENCE [LARGE SCALE GENOMIC DNA]</scope>
    <source>
        <strain evidence="1 2">IDN1</strain>
    </source>
</reference>
<name>A0A5S9MAJ9_BACIA</name>
<evidence type="ECO:0000313" key="1">
    <source>
        <dbReference type="EMBL" id="BBP88576.1"/>
    </source>
</evidence>
<evidence type="ECO:0000313" key="2">
    <source>
        <dbReference type="Proteomes" id="UP000464658"/>
    </source>
</evidence>
<dbReference type="Proteomes" id="UP000464658">
    <property type="component" value="Chromosome"/>
</dbReference>
<dbReference type="PANTHER" id="PTHR40037">
    <property type="entry name" value="PHOSPHOESTERASE YJCG-RELATED"/>
    <property type="match status" value="1"/>
</dbReference>
<dbReference type="PANTHER" id="PTHR40037:SF1">
    <property type="entry name" value="PHOSPHOESTERASE SAOUHSC_00951-RELATED"/>
    <property type="match status" value="1"/>
</dbReference>
<dbReference type="EMBL" id="AP021906">
    <property type="protein sequence ID" value="BBP88576.1"/>
    <property type="molecule type" value="Genomic_DNA"/>
</dbReference>
<dbReference type="SUPFAM" id="SSF55144">
    <property type="entry name" value="LigT-like"/>
    <property type="match status" value="1"/>
</dbReference>
<accession>A0A5S9MAJ9</accession>